<reference evidence="2" key="1">
    <citation type="submission" date="2021-01" db="EMBL/GenBank/DDBJ databases">
        <authorList>
            <person name="Corre E."/>
            <person name="Pelletier E."/>
            <person name="Niang G."/>
            <person name="Scheremetjew M."/>
            <person name="Finn R."/>
            <person name="Kale V."/>
            <person name="Holt S."/>
            <person name="Cochrane G."/>
            <person name="Meng A."/>
            <person name="Brown T."/>
            <person name="Cohen L."/>
        </authorList>
    </citation>
    <scope>NUCLEOTIDE SEQUENCE</scope>
    <source>
        <strain evidence="2">CCMP1374</strain>
    </source>
</reference>
<dbReference type="InterPro" id="IPR033130">
    <property type="entry name" value="RNase_T2_His_AS_2"/>
</dbReference>
<accession>A0A7S0DWX8</accession>
<feature type="compositionally biased region" description="Pro residues" evidence="1">
    <location>
        <begin position="165"/>
        <end position="181"/>
    </location>
</feature>
<feature type="region of interest" description="Disordered" evidence="1">
    <location>
        <begin position="165"/>
        <end position="185"/>
    </location>
</feature>
<dbReference type="EMBL" id="HBEP01000949">
    <property type="protein sequence ID" value="CAD8467088.1"/>
    <property type="molecule type" value="Transcribed_RNA"/>
</dbReference>
<organism evidence="2">
    <name type="scientific">Phaeocystis antarctica</name>
    <dbReference type="NCBI Taxonomy" id="33657"/>
    <lineage>
        <taxon>Eukaryota</taxon>
        <taxon>Haptista</taxon>
        <taxon>Haptophyta</taxon>
        <taxon>Prymnesiophyceae</taxon>
        <taxon>Phaeocystales</taxon>
        <taxon>Phaeocystaceae</taxon>
        <taxon>Phaeocystis</taxon>
    </lineage>
</organism>
<protein>
    <submittedName>
        <fullName evidence="2">Uncharacterized protein</fullName>
    </submittedName>
</protein>
<evidence type="ECO:0000313" key="2">
    <source>
        <dbReference type="EMBL" id="CAD8467088.1"/>
    </source>
</evidence>
<dbReference type="InterPro" id="IPR036430">
    <property type="entry name" value="RNase_T2-like_sf"/>
</dbReference>
<dbReference type="PROSITE" id="PS00531">
    <property type="entry name" value="RNASE_T2_2"/>
    <property type="match status" value="1"/>
</dbReference>
<dbReference type="Gene3D" id="3.90.730.10">
    <property type="entry name" value="Ribonuclease T2-like"/>
    <property type="match status" value="1"/>
</dbReference>
<dbReference type="AlphaFoldDB" id="A0A7S0DWX8"/>
<proteinExistence type="predicted"/>
<gene>
    <name evidence="2" type="ORF">PANT1444_LOCUS561</name>
</gene>
<dbReference type="SUPFAM" id="SSF55895">
    <property type="entry name" value="Ribonuclease Rh-like"/>
    <property type="match status" value="1"/>
</dbReference>
<evidence type="ECO:0000256" key="1">
    <source>
        <dbReference type="SAM" id="MobiDB-lite"/>
    </source>
</evidence>
<sequence length="232" mass="23385">MDCGSVSLCGIMTLETGKGPGKYQHPTPSVHGIWPETGAYGSSKCIAPSVSSAQPSELISCYDDLGFEQHEWGKHGVCAGVKDAKDFFTQVCALATAPLKVMAATVSGGGDVTRAASDLKAAGYAIFDTDPKNAQVELSACADASGTWHLAAVADFEATCGAGPAPGPAPAPAPGPAPTPAPAKQCMPEKHGPPCKTDGDCAHAAGCLRCAHSGFCSMEPRLAAVTAGVVEA</sequence>
<name>A0A7S0DWX8_9EUKA</name>
<dbReference type="GO" id="GO:0033897">
    <property type="term" value="F:ribonuclease T2 activity"/>
    <property type="evidence" value="ECO:0007669"/>
    <property type="project" value="InterPro"/>
</dbReference>
<dbReference type="GO" id="GO:0003723">
    <property type="term" value="F:RNA binding"/>
    <property type="evidence" value="ECO:0007669"/>
    <property type="project" value="InterPro"/>
</dbReference>